<accession>A0A0F9JVZ4</accession>
<organism evidence="1">
    <name type="scientific">marine sediment metagenome</name>
    <dbReference type="NCBI Taxonomy" id="412755"/>
    <lineage>
        <taxon>unclassified sequences</taxon>
        <taxon>metagenomes</taxon>
        <taxon>ecological metagenomes</taxon>
    </lineage>
</organism>
<comment type="caution">
    <text evidence="1">The sequence shown here is derived from an EMBL/GenBank/DDBJ whole genome shotgun (WGS) entry which is preliminary data.</text>
</comment>
<evidence type="ECO:0000313" key="1">
    <source>
        <dbReference type="EMBL" id="KKM66641.1"/>
    </source>
</evidence>
<protein>
    <submittedName>
        <fullName evidence="1">Uncharacterized protein</fullName>
    </submittedName>
</protein>
<gene>
    <name evidence="1" type="ORF">LCGC14_1479190</name>
</gene>
<sequence>VYELHDATANGGKGTRLFDATDKFAPHMFVNGGNIELQMDLTGDNHANATAGQARIYILVSQPLGNTTTEAN</sequence>
<reference evidence="1" key="1">
    <citation type="journal article" date="2015" name="Nature">
        <title>Complex archaea that bridge the gap between prokaryotes and eukaryotes.</title>
        <authorList>
            <person name="Spang A."/>
            <person name="Saw J.H."/>
            <person name="Jorgensen S.L."/>
            <person name="Zaremba-Niedzwiedzka K."/>
            <person name="Martijn J."/>
            <person name="Lind A.E."/>
            <person name="van Eijk R."/>
            <person name="Schleper C."/>
            <person name="Guy L."/>
            <person name="Ettema T.J."/>
        </authorList>
    </citation>
    <scope>NUCLEOTIDE SEQUENCE</scope>
</reference>
<proteinExistence type="predicted"/>
<dbReference type="AlphaFoldDB" id="A0A0F9JVZ4"/>
<name>A0A0F9JVZ4_9ZZZZ</name>
<dbReference type="EMBL" id="LAZR01010491">
    <property type="protein sequence ID" value="KKM66641.1"/>
    <property type="molecule type" value="Genomic_DNA"/>
</dbReference>
<feature type="non-terminal residue" evidence="1">
    <location>
        <position position="1"/>
    </location>
</feature>